<dbReference type="KEGG" id="phet:94287517"/>
<dbReference type="AlphaFoldDB" id="A0A836I3L7"/>
<comment type="caution">
    <text evidence="2">The sequence shown here is derived from an EMBL/GenBank/DDBJ whole genome shotgun (WGS) entry which is preliminary data.</text>
</comment>
<dbReference type="GeneID" id="94287517"/>
<dbReference type="InterPro" id="IPR010736">
    <property type="entry name" value="SHIPPO-rpt"/>
</dbReference>
<dbReference type="EMBL" id="JAFJZO010000035">
    <property type="protein sequence ID" value="KAG5492813.1"/>
    <property type="molecule type" value="Genomic_DNA"/>
</dbReference>
<dbReference type="PANTHER" id="PTHR21580">
    <property type="entry name" value="SHIPPO-1-RELATED"/>
    <property type="match status" value="1"/>
</dbReference>
<gene>
    <name evidence="2" type="ORF">JKF63_01393</name>
</gene>
<name>A0A836I3L7_9TRYP</name>
<sequence length="476" mass="50683">MEELPLLRAKGSHVRETTGPSVGPGSYDLDSWVTVNCSRAPFNSTSLRQPLLPVAAGLPGPGAYNVPTVPNSYAFGLGSPPFVSESSRFVAPSCDEYPGPGSYNVTNYSSKNKNPRSYTFSGPREGAFGSEPGGNIGPGCYSPNYAAADRRHPKAAGFANYSARELPRPPAGPGPGSYDPLLGQRSIAAAKPSSMFATKTKRSICGGSGSNNFPGPGTYDVGLDSERDRAIPREHFSAFGTSSSRFAHKTEGNLPGPGAYTGELAPRRFLPKTDSGSAVFLSENERFPGSVVAPSPGPGTYDARLPCRHQHFGEPMPFGSTVSRFSPVWSQRPLSEPLVFSGDPDSGRALGRRRIRPFIQGKIQPSSAPPPLQDRAYNVRYDWPKPTSMATTTFGTSERLPLHQNTGVPGPGSYCGLSYPAPGGRKHGSSTWGRDVRFSDVVPPSGSPDPGKYYHASTFLKKTFNATIGSDTAWIE</sequence>
<evidence type="ECO:0000313" key="3">
    <source>
        <dbReference type="Proteomes" id="UP000674318"/>
    </source>
</evidence>
<dbReference type="Proteomes" id="UP000674318">
    <property type="component" value="Chromosome 35"/>
</dbReference>
<dbReference type="RefSeq" id="XP_067753597.1">
    <property type="nucleotide sequence ID" value="XM_067897440.1"/>
</dbReference>
<keyword evidence="3" id="KW-1185">Reference proteome</keyword>
<evidence type="ECO:0000256" key="1">
    <source>
        <dbReference type="SAM" id="MobiDB-lite"/>
    </source>
</evidence>
<feature type="region of interest" description="Disordered" evidence="1">
    <location>
        <begin position="201"/>
        <end position="224"/>
    </location>
</feature>
<feature type="region of interest" description="Disordered" evidence="1">
    <location>
        <begin position="112"/>
        <end position="133"/>
    </location>
</feature>
<feature type="region of interest" description="Disordered" evidence="1">
    <location>
        <begin position="163"/>
        <end position="182"/>
    </location>
</feature>
<dbReference type="PANTHER" id="PTHR21580:SF60">
    <property type="entry name" value="SPERM-TAIL PG-RICH REPEAT-CONTAINING PROTEIN 2"/>
    <property type="match status" value="1"/>
</dbReference>
<feature type="region of interest" description="Disordered" evidence="1">
    <location>
        <begin position="1"/>
        <end position="22"/>
    </location>
</feature>
<evidence type="ECO:0000313" key="2">
    <source>
        <dbReference type="EMBL" id="KAG5492813.1"/>
    </source>
</evidence>
<accession>A0A836I3L7</accession>
<reference evidence="2 3" key="1">
    <citation type="submission" date="2021-02" db="EMBL/GenBank/DDBJ databases">
        <title>Porcisia hertigi Genome sequencing and assembly.</title>
        <authorList>
            <person name="Almutairi H."/>
            <person name="Gatherer D."/>
        </authorList>
    </citation>
    <scope>NUCLEOTIDE SEQUENCE [LARGE SCALE GENOMIC DNA]</scope>
    <source>
        <strain evidence="2 3">C119</strain>
    </source>
</reference>
<dbReference type="Pfam" id="PF07004">
    <property type="entry name" value="SHIPPO-rpt"/>
    <property type="match status" value="6"/>
</dbReference>
<organism evidence="2 3">
    <name type="scientific">Porcisia hertigi</name>
    <dbReference type="NCBI Taxonomy" id="2761500"/>
    <lineage>
        <taxon>Eukaryota</taxon>
        <taxon>Discoba</taxon>
        <taxon>Euglenozoa</taxon>
        <taxon>Kinetoplastea</taxon>
        <taxon>Metakinetoplastina</taxon>
        <taxon>Trypanosomatida</taxon>
        <taxon>Trypanosomatidae</taxon>
        <taxon>Leishmaniinae</taxon>
        <taxon>Porcisia</taxon>
    </lineage>
</organism>
<dbReference type="InterPro" id="IPR051291">
    <property type="entry name" value="CIMAP"/>
</dbReference>
<protein>
    <submittedName>
        <fullName evidence="2">Uncharacterized protein</fullName>
    </submittedName>
</protein>
<dbReference type="OrthoDB" id="406368at2759"/>
<proteinExistence type="predicted"/>